<evidence type="ECO:0000313" key="2">
    <source>
        <dbReference type="EMBL" id="GBL93565.1"/>
    </source>
</evidence>
<gene>
    <name evidence="2" type="ORF">AVEN_59745_1</name>
</gene>
<protein>
    <submittedName>
        <fullName evidence="2">Uncharacterized protein</fullName>
    </submittedName>
</protein>
<accession>A0A4Y2BQ55</accession>
<dbReference type="AlphaFoldDB" id="A0A4Y2BQ55"/>
<organism evidence="2 3">
    <name type="scientific">Araneus ventricosus</name>
    <name type="common">Orbweaver spider</name>
    <name type="synonym">Epeira ventricosa</name>
    <dbReference type="NCBI Taxonomy" id="182803"/>
    <lineage>
        <taxon>Eukaryota</taxon>
        <taxon>Metazoa</taxon>
        <taxon>Ecdysozoa</taxon>
        <taxon>Arthropoda</taxon>
        <taxon>Chelicerata</taxon>
        <taxon>Arachnida</taxon>
        <taxon>Araneae</taxon>
        <taxon>Araneomorphae</taxon>
        <taxon>Entelegynae</taxon>
        <taxon>Araneoidea</taxon>
        <taxon>Araneidae</taxon>
        <taxon>Araneus</taxon>
    </lineage>
</organism>
<name>A0A4Y2BQ55_ARAVE</name>
<sequence>MTRKPSEAEPPSPNVRTTSAGGHFVSTDLKCTRSAYMAVLRRNRVWNLGPSGPEASRLFIGAKRPPTGVVPKFEDEDAISAVEPNVGRGVIVVRCRLRGSRVPDSTPDSAEYPPYMWACCMLNHTQGAKRPPTGVVPKFGDEGASSGVVLVI</sequence>
<evidence type="ECO:0000256" key="1">
    <source>
        <dbReference type="SAM" id="MobiDB-lite"/>
    </source>
</evidence>
<dbReference type="Proteomes" id="UP000499080">
    <property type="component" value="Unassembled WGS sequence"/>
</dbReference>
<evidence type="ECO:0000313" key="3">
    <source>
        <dbReference type="Proteomes" id="UP000499080"/>
    </source>
</evidence>
<feature type="region of interest" description="Disordered" evidence="1">
    <location>
        <begin position="1"/>
        <end position="22"/>
    </location>
</feature>
<proteinExistence type="predicted"/>
<comment type="caution">
    <text evidence="2">The sequence shown here is derived from an EMBL/GenBank/DDBJ whole genome shotgun (WGS) entry which is preliminary data.</text>
</comment>
<keyword evidence="3" id="KW-1185">Reference proteome</keyword>
<dbReference type="EMBL" id="BGPR01000094">
    <property type="protein sequence ID" value="GBL93565.1"/>
    <property type="molecule type" value="Genomic_DNA"/>
</dbReference>
<reference evidence="2 3" key="1">
    <citation type="journal article" date="2019" name="Sci. Rep.">
        <title>Orb-weaving spider Araneus ventricosus genome elucidates the spidroin gene catalogue.</title>
        <authorList>
            <person name="Kono N."/>
            <person name="Nakamura H."/>
            <person name="Ohtoshi R."/>
            <person name="Moran D.A.P."/>
            <person name="Shinohara A."/>
            <person name="Yoshida Y."/>
            <person name="Fujiwara M."/>
            <person name="Mori M."/>
            <person name="Tomita M."/>
            <person name="Arakawa K."/>
        </authorList>
    </citation>
    <scope>NUCLEOTIDE SEQUENCE [LARGE SCALE GENOMIC DNA]</scope>
</reference>